<dbReference type="PRINTS" id="PR01575">
    <property type="entry name" value="FFH4HYDRLASE"/>
</dbReference>
<accession>A0ABV6CNI8</accession>
<comment type="catalytic activity">
    <reaction evidence="3">
        <text>(6R)-10-formyltetrahydrofolate + H2O = (6S)-5,6,7,8-tetrahydrofolate + formate + H(+)</text>
        <dbReference type="Rhea" id="RHEA:19833"/>
        <dbReference type="ChEBI" id="CHEBI:15377"/>
        <dbReference type="ChEBI" id="CHEBI:15378"/>
        <dbReference type="ChEBI" id="CHEBI:15740"/>
        <dbReference type="ChEBI" id="CHEBI:57453"/>
        <dbReference type="ChEBI" id="CHEBI:195366"/>
        <dbReference type="EC" id="3.5.1.10"/>
    </reaction>
</comment>
<sequence length="293" mass="32860">MSQLILTVSCPVRTGIVAQISSFLAEAGCNIHDSSQFTDLQNDRFFMRLSFASDGKTREQLDQEFRAATVDSDIDHAFHDPSEKMKVVIMVSRFGHCLNDLLYRWRIGALPIDIVAVISNHMDYQKVVVNHDLPFHCIKVTKENKAKAEAEQMRIVQEAGADLIVLARYMQVLSDEMCQKMSGRIINIHHSFLPSFKGANPYKQAFDRGVKLIGATSHYVTADLDEGPIIEQDTVRVTHAQSASDYVSLGRDVESQVLARAIHAHIHRRVFISGDKTVVFPASPNEYASERMG</sequence>
<proteinExistence type="inferred from homology"/>
<dbReference type="CDD" id="cd04875">
    <property type="entry name" value="ACT_F4HF-DF"/>
    <property type="match status" value="1"/>
</dbReference>
<dbReference type="InterPro" id="IPR041729">
    <property type="entry name" value="Formyl-FH4-Hydrolase_C"/>
</dbReference>
<evidence type="ECO:0000256" key="1">
    <source>
        <dbReference type="ARBA" id="ARBA00022563"/>
    </source>
</evidence>
<dbReference type="HAMAP" id="MF_01927">
    <property type="entry name" value="PurU"/>
    <property type="match status" value="1"/>
</dbReference>
<dbReference type="Gene3D" id="3.40.50.170">
    <property type="entry name" value="Formyl transferase, N-terminal domain"/>
    <property type="match status" value="1"/>
</dbReference>
<name>A0ABV6CNI8_9RHOB</name>
<dbReference type="EMBL" id="JBHLWQ010000183">
    <property type="protein sequence ID" value="MFC0202294.1"/>
    <property type="molecule type" value="Genomic_DNA"/>
</dbReference>
<keyword evidence="3" id="KW-0658">Purine biosynthesis</keyword>
<protein>
    <recommendedName>
        <fullName evidence="3 4">Formyltetrahydrofolate deformylase</fullName>
        <ecNumber evidence="3 4">3.5.1.10</ecNumber>
    </recommendedName>
    <alternativeName>
        <fullName evidence="3">Formyl-FH(4) hydrolase</fullName>
    </alternativeName>
</protein>
<dbReference type="InterPro" id="IPR045865">
    <property type="entry name" value="ACT-like_dom_sf"/>
</dbReference>
<comment type="caution">
    <text evidence="6">The sequence shown here is derived from an EMBL/GenBank/DDBJ whole genome shotgun (WGS) entry which is preliminary data.</text>
</comment>
<organism evidence="6 7">
    <name type="scientific">Paracoccus rhizosphaerae</name>
    <dbReference type="NCBI Taxonomy" id="1133347"/>
    <lineage>
        <taxon>Bacteria</taxon>
        <taxon>Pseudomonadati</taxon>
        <taxon>Pseudomonadota</taxon>
        <taxon>Alphaproteobacteria</taxon>
        <taxon>Rhodobacterales</taxon>
        <taxon>Paracoccaceae</taxon>
        <taxon>Paracoccus</taxon>
    </lineage>
</organism>
<feature type="domain" description="ACT" evidence="5">
    <location>
        <begin position="5"/>
        <end position="90"/>
    </location>
</feature>
<evidence type="ECO:0000259" key="5">
    <source>
        <dbReference type="PROSITE" id="PS51671"/>
    </source>
</evidence>
<dbReference type="GO" id="GO:0008864">
    <property type="term" value="F:formyltetrahydrofolate deformylase activity"/>
    <property type="evidence" value="ECO:0007669"/>
    <property type="project" value="UniProtKB-EC"/>
</dbReference>
<gene>
    <name evidence="3 6" type="primary">purU</name>
    <name evidence="6" type="ORF">ACFFIZ_18800</name>
</gene>
<dbReference type="NCBIfam" id="NF004684">
    <property type="entry name" value="PRK06027.1"/>
    <property type="match status" value="1"/>
</dbReference>
<dbReference type="CDD" id="cd08648">
    <property type="entry name" value="FMT_core_Formyl-FH4-Hydrolase_C"/>
    <property type="match status" value="1"/>
</dbReference>
<dbReference type="Pfam" id="PF01842">
    <property type="entry name" value="ACT"/>
    <property type="match status" value="1"/>
</dbReference>
<dbReference type="InterPro" id="IPR004810">
    <property type="entry name" value="PurU"/>
</dbReference>
<keyword evidence="1 3" id="KW-0554">One-carbon metabolism</keyword>
<feature type="active site" evidence="3">
    <location>
        <position position="225"/>
    </location>
</feature>
<dbReference type="PIRSF" id="PIRSF036480">
    <property type="entry name" value="FormyFH4_hydr"/>
    <property type="match status" value="1"/>
</dbReference>
<comment type="similarity">
    <text evidence="3">Belongs to the PurU family.</text>
</comment>
<evidence type="ECO:0000313" key="6">
    <source>
        <dbReference type="EMBL" id="MFC0202294.1"/>
    </source>
</evidence>
<dbReference type="InterPro" id="IPR002912">
    <property type="entry name" value="ACT_dom"/>
</dbReference>
<dbReference type="Gene3D" id="3.30.70.260">
    <property type="match status" value="1"/>
</dbReference>
<dbReference type="InterPro" id="IPR036477">
    <property type="entry name" value="Formyl_transf_N_sf"/>
</dbReference>
<dbReference type="PANTHER" id="PTHR42706:SF1">
    <property type="entry name" value="FORMYLTETRAHYDROFOLATE DEFORMYLASE 2, MITOCHONDRIAL"/>
    <property type="match status" value="1"/>
</dbReference>
<dbReference type="EC" id="3.5.1.10" evidence="3 4"/>
<evidence type="ECO:0000256" key="2">
    <source>
        <dbReference type="ARBA" id="ARBA00022801"/>
    </source>
</evidence>
<dbReference type="InterPro" id="IPR002376">
    <property type="entry name" value="Formyl_transf_N"/>
</dbReference>
<dbReference type="SUPFAM" id="SSF55021">
    <property type="entry name" value="ACT-like"/>
    <property type="match status" value="1"/>
</dbReference>
<keyword evidence="7" id="KW-1185">Reference proteome</keyword>
<keyword evidence="2 3" id="KW-0378">Hydrolase</keyword>
<dbReference type="NCBIfam" id="TIGR00655">
    <property type="entry name" value="PurU"/>
    <property type="match status" value="1"/>
</dbReference>
<evidence type="ECO:0000256" key="3">
    <source>
        <dbReference type="HAMAP-Rule" id="MF_01927"/>
    </source>
</evidence>
<dbReference type="InterPro" id="IPR044074">
    <property type="entry name" value="PurU_ACT"/>
</dbReference>
<dbReference type="PANTHER" id="PTHR42706">
    <property type="entry name" value="FORMYLTETRAHYDROFOLATE DEFORMYLASE"/>
    <property type="match status" value="1"/>
</dbReference>
<comment type="pathway">
    <text evidence="3">Purine metabolism; IMP biosynthesis via de novo pathway; formate from 10-formyl-5,6,7,8-tetrahydrofolate: step 1/1.</text>
</comment>
<dbReference type="RefSeq" id="WP_265506940.1">
    <property type="nucleotide sequence ID" value="NZ_JAOTBE010000020.1"/>
</dbReference>
<evidence type="ECO:0000256" key="4">
    <source>
        <dbReference type="NCBIfam" id="TIGR00655"/>
    </source>
</evidence>
<dbReference type="Pfam" id="PF00551">
    <property type="entry name" value="Formyl_trans_N"/>
    <property type="match status" value="1"/>
</dbReference>
<comment type="function">
    <text evidence="3">Catalyzes the hydrolysis of 10-formyltetrahydrofolate (formyl-FH4) to formate and tetrahydrofolate (FH4).</text>
</comment>
<evidence type="ECO:0000313" key="7">
    <source>
        <dbReference type="Proteomes" id="UP001589795"/>
    </source>
</evidence>
<dbReference type="SUPFAM" id="SSF53328">
    <property type="entry name" value="Formyltransferase"/>
    <property type="match status" value="1"/>
</dbReference>
<dbReference type="Proteomes" id="UP001589795">
    <property type="component" value="Unassembled WGS sequence"/>
</dbReference>
<reference evidence="6 7" key="1">
    <citation type="submission" date="2024-09" db="EMBL/GenBank/DDBJ databases">
        <authorList>
            <person name="Sun Q."/>
            <person name="Mori K."/>
        </authorList>
    </citation>
    <scope>NUCLEOTIDE SEQUENCE [LARGE SCALE GENOMIC DNA]</scope>
    <source>
        <strain evidence="6 7">CCM 7904</strain>
    </source>
</reference>
<dbReference type="PROSITE" id="PS51671">
    <property type="entry name" value="ACT"/>
    <property type="match status" value="1"/>
</dbReference>